<evidence type="ECO:0000313" key="2">
    <source>
        <dbReference type="Proteomes" id="UP001060085"/>
    </source>
</evidence>
<comment type="caution">
    <text evidence="1">The sequence shown here is derived from an EMBL/GenBank/DDBJ whole genome shotgun (WGS) entry which is preliminary data.</text>
</comment>
<gene>
    <name evidence="1" type="ORF">M9H77_16172</name>
</gene>
<accession>A0ACC0B0B0</accession>
<evidence type="ECO:0000313" key="1">
    <source>
        <dbReference type="EMBL" id="KAI5666319.1"/>
    </source>
</evidence>
<dbReference type="Proteomes" id="UP001060085">
    <property type="component" value="Linkage Group LG04"/>
</dbReference>
<keyword evidence="2" id="KW-1185">Reference proteome</keyword>
<name>A0ACC0B0B0_CATRO</name>
<sequence length="111" mass="12609">MSYGTGIPRPYHGPWRVGSGSRNFIPGGYGYRSGSKFHYKGSDDMEVTEERIMIIRRRFIYVKRRARTNPGVGLSYTVTLLNDEETRERGFVSDFTTMSKKASVASAFQGR</sequence>
<dbReference type="EMBL" id="CM044704">
    <property type="protein sequence ID" value="KAI5666319.1"/>
    <property type="molecule type" value="Genomic_DNA"/>
</dbReference>
<protein>
    <submittedName>
        <fullName evidence="1">Uncharacterized protein</fullName>
    </submittedName>
</protein>
<proteinExistence type="predicted"/>
<reference evidence="2" key="1">
    <citation type="journal article" date="2023" name="Nat. Plants">
        <title>Single-cell RNA sequencing provides a high-resolution roadmap for understanding the multicellular compartmentation of specialized metabolism.</title>
        <authorList>
            <person name="Sun S."/>
            <person name="Shen X."/>
            <person name="Li Y."/>
            <person name="Li Y."/>
            <person name="Wang S."/>
            <person name="Li R."/>
            <person name="Zhang H."/>
            <person name="Shen G."/>
            <person name="Guo B."/>
            <person name="Wei J."/>
            <person name="Xu J."/>
            <person name="St-Pierre B."/>
            <person name="Chen S."/>
            <person name="Sun C."/>
        </authorList>
    </citation>
    <scope>NUCLEOTIDE SEQUENCE [LARGE SCALE GENOMIC DNA]</scope>
</reference>
<organism evidence="1 2">
    <name type="scientific">Catharanthus roseus</name>
    <name type="common">Madagascar periwinkle</name>
    <name type="synonym">Vinca rosea</name>
    <dbReference type="NCBI Taxonomy" id="4058"/>
    <lineage>
        <taxon>Eukaryota</taxon>
        <taxon>Viridiplantae</taxon>
        <taxon>Streptophyta</taxon>
        <taxon>Embryophyta</taxon>
        <taxon>Tracheophyta</taxon>
        <taxon>Spermatophyta</taxon>
        <taxon>Magnoliopsida</taxon>
        <taxon>eudicotyledons</taxon>
        <taxon>Gunneridae</taxon>
        <taxon>Pentapetalae</taxon>
        <taxon>asterids</taxon>
        <taxon>lamiids</taxon>
        <taxon>Gentianales</taxon>
        <taxon>Apocynaceae</taxon>
        <taxon>Rauvolfioideae</taxon>
        <taxon>Vinceae</taxon>
        <taxon>Catharanthinae</taxon>
        <taxon>Catharanthus</taxon>
    </lineage>
</organism>